<keyword evidence="3" id="KW-0677">Repeat</keyword>
<dbReference type="GeneTree" id="ENSGT00940000156735"/>
<proteinExistence type="inferred from homology"/>
<evidence type="ECO:0000256" key="5">
    <source>
        <dbReference type="ARBA" id="ARBA00022949"/>
    </source>
</evidence>
<dbReference type="PANTHER" id="PTHR10372">
    <property type="entry name" value="PLAKOPHILLIN-RELATED"/>
    <property type="match status" value="1"/>
</dbReference>
<gene>
    <name evidence="8" type="primary">PKP1</name>
</gene>
<evidence type="ECO:0000256" key="2">
    <source>
        <dbReference type="ARBA" id="ARBA00005462"/>
    </source>
</evidence>
<evidence type="ECO:0000256" key="4">
    <source>
        <dbReference type="ARBA" id="ARBA00022889"/>
    </source>
</evidence>
<dbReference type="Proteomes" id="UP000694397">
    <property type="component" value="Chromosome 19"/>
</dbReference>
<dbReference type="SUPFAM" id="SSF48371">
    <property type="entry name" value="ARM repeat"/>
    <property type="match status" value="1"/>
</dbReference>
<sequence length="694" mass="75530">MAVEPLRSATSFGAAEDTSLALPSDNTLRSGQRRVLDQVHTIKRSKSKSVKSGPESPASPQSDAVFTEFRSFKFSPTKTNASFFSRTNSSGMTIKSVQPKQEQNRSFTTKGLTRRQIKSISGPHCGMKPSCSDPALVKSRSATLPIHSQRTRICSATNGFTQSVGSSAAQVVSGQAALLQTVSNQCSSESKAIVTKGKTEADGSHWNESISDLTLKDAVEYLSRPEERYKLRGASFIQHTTFKDDKAKQEVFDQRGIPDLVNLLRSPSPQMQQTAAAALRNLVYKNSENKEEVWRCGGMEEALKLIKDTDSIETQRQLTGLLWNLSSMDKLKTELIQDTMPVLTESVVVPFLRWTDTGASNNVDSEVFYNTTGCLRNLSCTKEVERQAMRNCPGLIESLVGYIQSCVETDNPDDKSVENCTCILHNLTYQLESEAPSHFSILTSPSPRSTASKKTQSIGCFSPQSSKTNEQNLFDFPLPEDSDPKGLSLLYHSKTMQTYLSLLGSSQKDSTLEACAGALQNLTASKGVVSSILSQTIVQKLNGLQHITPLLQTSSPSLQKTVVSLVGNLSRNPVLKNTIARQALPQLANILSAGVVDKANSDDALSTACCAFHGLVMAEPELGKKVLNESLVSSLSNISCNGYLPKASKAASVLLYSLWSEKDIQSFLKKQGMSKCTFVNDITSFAHKSAQVVD</sequence>
<comment type="subcellular location">
    <subcellularLocation>
        <location evidence="1">Cell junction</location>
    </subcellularLocation>
</comment>
<evidence type="ECO:0000256" key="1">
    <source>
        <dbReference type="ARBA" id="ARBA00004282"/>
    </source>
</evidence>
<evidence type="ECO:0000256" key="7">
    <source>
        <dbReference type="SAM" id="MobiDB-lite"/>
    </source>
</evidence>
<dbReference type="InterPro" id="IPR028435">
    <property type="entry name" value="Plakophilin/d_Catenin"/>
</dbReference>
<dbReference type="GO" id="GO:0005912">
    <property type="term" value="C:adherens junction"/>
    <property type="evidence" value="ECO:0007669"/>
    <property type="project" value="TreeGrafter"/>
</dbReference>
<keyword evidence="9" id="KW-1185">Reference proteome</keyword>
<evidence type="ECO:0000313" key="8">
    <source>
        <dbReference type="Ensembl" id="ENSSFOP00015035927.1"/>
    </source>
</evidence>
<evidence type="ECO:0000256" key="3">
    <source>
        <dbReference type="ARBA" id="ARBA00022737"/>
    </source>
</evidence>
<feature type="region of interest" description="Disordered" evidence="7">
    <location>
        <begin position="94"/>
        <end position="113"/>
    </location>
</feature>
<feature type="compositionally biased region" description="Polar residues" evidence="7">
    <location>
        <begin position="94"/>
        <end position="111"/>
    </location>
</feature>
<reference evidence="8 9" key="1">
    <citation type="submission" date="2019-04" db="EMBL/GenBank/DDBJ databases">
        <authorList>
            <consortium name="Wellcome Sanger Institute Data Sharing"/>
        </authorList>
    </citation>
    <scope>NUCLEOTIDE SEQUENCE [LARGE SCALE GENOMIC DNA]</scope>
</reference>
<dbReference type="AlphaFoldDB" id="A0A8C9V8K9"/>
<dbReference type="InterPro" id="IPR011989">
    <property type="entry name" value="ARM-like"/>
</dbReference>
<dbReference type="OrthoDB" id="3245100at2759"/>
<dbReference type="KEGG" id="sfm:108939380"/>
<dbReference type="GO" id="GO:0005634">
    <property type="term" value="C:nucleus"/>
    <property type="evidence" value="ECO:0007669"/>
    <property type="project" value="TreeGrafter"/>
</dbReference>
<dbReference type="Ensembl" id="ENSSFOT00015036317.2">
    <property type="protein sequence ID" value="ENSSFOP00015035927.1"/>
    <property type="gene ID" value="ENSSFOG00015022873.2"/>
</dbReference>
<feature type="region of interest" description="Disordered" evidence="7">
    <location>
        <begin position="1"/>
        <end position="63"/>
    </location>
</feature>
<accession>A0A8C9V8K9</accession>
<dbReference type="GO" id="GO:0005886">
    <property type="term" value="C:plasma membrane"/>
    <property type="evidence" value="ECO:0007669"/>
    <property type="project" value="TreeGrafter"/>
</dbReference>
<dbReference type="GO" id="GO:0005737">
    <property type="term" value="C:cytoplasm"/>
    <property type="evidence" value="ECO:0007669"/>
    <property type="project" value="TreeGrafter"/>
</dbReference>
<dbReference type="InterPro" id="IPR000225">
    <property type="entry name" value="Armadillo"/>
</dbReference>
<comment type="similarity">
    <text evidence="2">Belongs to the beta-catenin family.</text>
</comment>
<keyword evidence="4" id="KW-0130">Cell adhesion</keyword>
<dbReference type="Pfam" id="PF00514">
    <property type="entry name" value="Arm"/>
    <property type="match status" value="2"/>
</dbReference>
<dbReference type="Gene3D" id="1.25.10.10">
    <property type="entry name" value="Leucine-rich Repeat Variant"/>
    <property type="match status" value="1"/>
</dbReference>
<dbReference type="PANTHER" id="PTHR10372:SF3">
    <property type="entry name" value="PLAKOPHILIN-1"/>
    <property type="match status" value="1"/>
</dbReference>
<reference evidence="8" key="2">
    <citation type="submission" date="2025-08" db="UniProtKB">
        <authorList>
            <consortium name="Ensembl"/>
        </authorList>
    </citation>
    <scope>IDENTIFICATION</scope>
</reference>
<evidence type="ECO:0000313" key="9">
    <source>
        <dbReference type="Proteomes" id="UP000694397"/>
    </source>
</evidence>
<dbReference type="GO" id="GO:0098609">
    <property type="term" value="P:cell-cell adhesion"/>
    <property type="evidence" value="ECO:0007669"/>
    <property type="project" value="InterPro"/>
</dbReference>
<dbReference type="SMART" id="SM00185">
    <property type="entry name" value="ARM"/>
    <property type="match status" value="7"/>
</dbReference>
<dbReference type="PROSITE" id="PS50176">
    <property type="entry name" value="ARM_REPEAT"/>
    <property type="match status" value="1"/>
</dbReference>
<organism evidence="8 9">
    <name type="scientific">Scleropages formosus</name>
    <name type="common">Asian bonytongue</name>
    <name type="synonym">Osteoglossum formosum</name>
    <dbReference type="NCBI Taxonomy" id="113540"/>
    <lineage>
        <taxon>Eukaryota</taxon>
        <taxon>Metazoa</taxon>
        <taxon>Chordata</taxon>
        <taxon>Craniata</taxon>
        <taxon>Vertebrata</taxon>
        <taxon>Euteleostomi</taxon>
        <taxon>Actinopterygii</taxon>
        <taxon>Neopterygii</taxon>
        <taxon>Teleostei</taxon>
        <taxon>Osteoglossocephala</taxon>
        <taxon>Osteoglossomorpha</taxon>
        <taxon>Osteoglossiformes</taxon>
        <taxon>Osteoglossidae</taxon>
        <taxon>Scleropages</taxon>
    </lineage>
</organism>
<keyword evidence="5" id="KW-0965">Cell junction</keyword>
<dbReference type="InterPro" id="IPR016024">
    <property type="entry name" value="ARM-type_fold"/>
</dbReference>
<feature type="repeat" description="ARM" evidence="6">
    <location>
        <begin position="255"/>
        <end position="290"/>
    </location>
</feature>
<name>A0A8C9V8K9_SCLFO</name>
<reference evidence="8" key="3">
    <citation type="submission" date="2025-09" db="UniProtKB">
        <authorList>
            <consortium name="Ensembl"/>
        </authorList>
    </citation>
    <scope>IDENTIFICATION</scope>
</reference>
<evidence type="ECO:0000256" key="6">
    <source>
        <dbReference type="PROSITE-ProRule" id="PRU00259"/>
    </source>
</evidence>
<protein>
    <submittedName>
        <fullName evidence="8">Plakophilin 1</fullName>
    </submittedName>
</protein>